<dbReference type="Proteomes" id="UP000324800">
    <property type="component" value="Unassembled WGS sequence"/>
</dbReference>
<organism evidence="1 2">
    <name type="scientific">Streblomastix strix</name>
    <dbReference type="NCBI Taxonomy" id="222440"/>
    <lineage>
        <taxon>Eukaryota</taxon>
        <taxon>Metamonada</taxon>
        <taxon>Preaxostyla</taxon>
        <taxon>Oxymonadida</taxon>
        <taxon>Streblomastigidae</taxon>
        <taxon>Streblomastix</taxon>
    </lineage>
</organism>
<reference evidence="1 2" key="1">
    <citation type="submission" date="2019-03" db="EMBL/GenBank/DDBJ databases">
        <title>Single cell metagenomics reveals metabolic interactions within the superorganism composed of flagellate Streblomastix strix and complex community of Bacteroidetes bacteria on its surface.</title>
        <authorList>
            <person name="Treitli S.C."/>
            <person name="Kolisko M."/>
            <person name="Husnik F."/>
            <person name="Keeling P."/>
            <person name="Hampl V."/>
        </authorList>
    </citation>
    <scope>NUCLEOTIDE SEQUENCE [LARGE SCALE GENOMIC DNA]</scope>
    <source>
        <strain evidence="1">ST1C</strain>
    </source>
</reference>
<dbReference type="OrthoDB" id="2897838at2759"/>
<dbReference type="AlphaFoldDB" id="A0A5J4T3M1"/>
<accession>A0A5J4T3M1</accession>
<dbReference type="EMBL" id="SNRW01038862">
    <property type="protein sequence ID" value="KAA6353046.1"/>
    <property type="molecule type" value="Genomic_DNA"/>
</dbReference>
<evidence type="ECO:0000313" key="1">
    <source>
        <dbReference type="EMBL" id="KAA6353046.1"/>
    </source>
</evidence>
<proteinExistence type="predicted"/>
<evidence type="ECO:0008006" key="3">
    <source>
        <dbReference type="Google" id="ProtNLM"/>
    </source>
</evidence>
<protein>
    <recommendedName>
        <fullName evidence="3">Reverse transcriptase RNase H-like domain-containing protein</fullName>
    </recommendedName>
</protein>
<dbReference type="InterPro" id="IPR052055">
    <property type="entry name" value="Hepadnavirus_pol/RT"/>
</dbReference>
<dbReference type="PANTHER" id="PTHR33050:SF7">
    <property type="entry name" value="RIBONUCLEASE H"/>
    <property type="match status" value="1"/>
</dbReference>
<name>A0A5J4T3M1_9EUKA</name>
<sequence length="210" mass="24187">MGMRQFRGILKDQKALLIRTDNTVTEYNVRRLRGKGDLLPLMRKLRILIMELGLTIQTEHISGQQNTTADIFGRIEINGKYKLDPDVLRKACTALGIRSTINGFSTRTNKQRKRYCSWLSDRNAVKQDCFNMNWSLECFLLHPSKKMILRNLSKIWRDQATALVIMPNWRGQIWNDLQRRLTVSSVVLGREDDILIAGAVMKSVPQAISL</sequence>
<gene>
    <name evidence="1" type="ORF">EZS28_051426</name>
</gene>
<dbReference type="PANTHER" id="PTHR33050">
    <property type="entry name" value="REVERSE TRANSCRIPTASE DOMAIN-CONTAINING PROTEIN"/>
    <property type="match status" value="1"/>
</dbReference>
<evidence type="ECO:0000313" key="2">
    <source>
        <dbReference type="Proteomes" id="UP000324800"/>
    </source>
</evidence>
<comment type="caution">
    <text evidence="1">The sequence shown here is derived from an EMBL/GenBank/DDBJ whole genome shotgun (WGS) entry which is preliminary data.</text>
</comment>